<dbReference type="SUPFAM" id="SSF55486">
    <property type="entry name" value="Metalloproteases ('zincins'), catalytic domain"/>
    <property type="match status" value="1"/>
</dbReference>
<comment type="similarity">
    <text evidence="2">Belongs to the peptidase M35 family.</text>
</comment>
<dbReference type="Gene3D" id="2.60.40.2970">
    <property type="match status" value="1"/>
</dbReference>
<evidence type="ECO:0000256" key="8">
    <source>
        <dbReference type="SAM" id="SignalP"/>
    </source>
</evidence>
<evidence type="ECO:0000259" key="9">
    <source>
        <dbReference type="Pfam" id="PF14521"/>
    </source>
</evidence>
<keyword evidence="4" id="KW-0479">Metal-binding</keyword>
<feature type="signal peptide" evidence="8">
    <location>
        <begin position="1"/>
        <end position="16"/>
    </location>
</feature>
<evidence type="ECO:0000256" key="2">
    <source>
        <dbReference type="ARBA" id="ARBA00010279"/>
    </source>
</evidence>
<evidence type="ECO:0000313" key="11">
    <source>
        <dbReference type="Proteomes" id="UP001437256"/>
    </source>
</evidence>
<dbReference type="InterPro" id="IPR024079">
    <property type="entry name" value="MetalloPept_cat_dom_sf"/>
</dbReference>
<dbReference type="InterPro" id="IPR029463">
    <property type="entry name" value="Lys_MEP"/>
</dbReference>
<keyword evidence="5" id="KW-0378">Hydrolase</keyword>
<dbReference type="InterPro" id="IPR050414">
    <property type="entry name" value="Fungal_M35_metalloproteases"/>
</dbReference>
<reference evidence="10 11" key="1">
    <citation type="submission" date="2024-05" db="EMBL/GenBank/DDBJ databases">
        <title>A draft genome resource for the thread blight pathogen Marasmius tenuissimus strain MS-2.</title>
        <authorList>
            <person name="Yulfo-Soto G.E."/>
            <person name="Baruah I.K."/>
            <person name="Amoako-Attah I."/>
            <person name="Bukari Y."/>
            <person name="Meinhardt L.W."/>
            <person name="Bailey B.A."/>
            <person name="Cohen S.P."/>
        </authorList>
    </citation>
    <scope>NUCLEOTIDE SEQUENCE [LARGE SCALE GENOMIC DNA]</scope>
    <source>
        <strain evidence="10 11">MS-2</strain>
    </source>
</reference>
<dbReference type="Gene3D" id="3.40.390.10">
    <property type="entry name" value="Collagenase (Catalytic Domain)"/>
    <property type="match status" value="1"/>
</dbReference>
<dbReference type="PANTHER" id="PTHR37016:SF3">
    <property type="entry name" value="NEUTRAL PROTEASE 2-RELATED"/>
    <property type="match status" value="1"/>
</dbReference>
<evidence type="ECO:0000256" key="5">
    <source>
        <dbReference type="ARBA" id="ARBA00022801"/>
    </source>
</evidence>
<keyword evidence="11" id="KW-1185">Reference proteome</keyword>
<keyword evidence="3" id="KW-0645">Protease</keyword>
<dbReference type="Pfam" id="PF14521">
    <property type="entry name" value="Aspzincin_M35"/>
    <property type="match status" value="1"/>
</dbReference>
<keyword evidence="8" id="KW-0732">Signal</keyword>
<sequence>MFRASVLLSFTALALALAPGDVKVSVNAVSSSVRSIDDMVLTAVVSNPSSKDVRVFTFNNILDDQPTRSFSVTKDGKEVAFTGIYATPDLSNEANWVTIPAGQAVSVNHTVSNLYNFEPHGAGTYIFSPYAFFQSDASEPPLVVDVESVNVEVERDGDVSFRYLVPPSASFSTVTCTDTQRAQILNNSREDAKFLANNTLADIRIHPNSESWNKFFGGANKDEVVRRFTLIAEDFGTRNIHCNEDPAAACNRAAAYVLFDYDRAGNIIGSDIYTCDVFYRFSDTPDICRMQINDINASRGGIMLHELSHATVRTRDIAYYCQNVQRLSPEQKLNNADSYQCMALNIYRLSNC</sequence>
<protein>
    <recommendedName>
        <fullName evidence="9">Lysine-specific metallo-endopeptidase domain-containing protein</fullName>
    </recommendedName>
</protein>
<feature type="chain" id="PRO_5045319503" description="Lysine-specific metallo-endopeptidase domain-containing protein" evidence="8">
    <location>
        <begin position="17"/>
        <end position="352"/>
    </location>
</feature>
<dbReference type="Proteomes" id="UP001437256">
    <property type="component" value="Unassembled WGS sequence"/>
</dbReference>
<organism evidence="10 11">
    <name type="scientific">Marasmius tenuissimus</name>
    <dbReference type="NCBI Taxonomy" id="585030"/>
    <lineage>
        <taxon>Eukaryota</taxon>
        <taxon>Fungi</taxon>
        <taxon>Dikarya</taxon>
        <taxon>Basidiomycota</taxon>
        <taxon>Agaricomycotina</taxon>
        <taxon>Agaricomycetes</taxon>
        <taxon>Agaricomycetidae</taxon>
        <taxon>Agaricales</taxon>
        <taxon>Marasmiineae</taxon>
        <taxon>Marasmiaceae</taxon>
        <taxon>Marasmius</taxon>
    </lineage>
</organism>
<name>A0ABR2ZPZ0_9AGAR</name>
<comment type="cofactor">
    <cofactor evidence="1">
        <name>Zn(2+)</name>
        <dbReference type="ChEBI" id="CHEBI:29105"/>
    </cofactor>
</comment>
<dbReference type="EMBL" id="JBBXMP010000104">
    <property type="protein sequence ID" value="KAL0062457.1"/>
    <property type="molecule type" value="Genomic_DNA"/>
</dbReference>
<keyword evidence="7" id="KW-0482">Metalloprotease</keyword>
<dbReference type="PANTHER" id="PTHR37016">
    <property type="match status" value="1"/>
</dbReference>
<evidence type="ECO:0000256" key="4">
    <source>
        <dbReference type="ARBA" id="ARBA00022723"/>
    </source>
</evidence>
<evidence type="ECO:0000256" key="1">
    <source>
        <dbReference type="ARBA" id="ARBA00001947"/>
    </source>
</evidence>
<evidence type="ECO:0000256" key="7">
    <source>
        <dbReference type="ARBA" id="ARBA00023049"/>
    </source>
</evidence>
<evidence type="ECO:0000256" key="6">
    <source>
        <dbReference type="ARBA" id="ARBA00022833"/>
    </source>
</evidence>
<evidence type="ECO:0000313" key="10">
    <source>
        <dbReference type="EMBL" id="KAL0062457.1"/>
    </source>
</evidence>
<keyword evidence="6" id="KW-0862">Zinc</keyword>
<evidence type="ECO:0000256" key="3">
    <source>
        <dbReference type="ARBA" id="ARBA00022670"/>
    </source>
</evidence>
<gene>
    <name evidence="10" type="ORF">AAF712_010669</name>
</gene>
<feature type="domain" description="Lysine-specific metallo-endopeptidase" evidence="9">
    <location>
        <begin position="208"/>
        <end position="341"/>
    </location>
</feature>
<proteinExistence type="inferred from homology"/>
<comment type="caution">
    <text evidence="10">The sequence shown here is derived from an EMBL/GenBank/DDBJ whole genome shotgun (WGS) entry which is preliminary data.</text>
</comment>
<accession>A0ABR2ZPZ0</accession>